<evidence type="ECO:0000313" key="3">
    <source>
        <dbReference type="Proteomes" id="UP001360560"/>
    </source>
</evidence>
<feature type="compositionally biased region" description="Low complexity" evidence="1">
    <location>
        <begin position="12"/>
        <end position="32"/>
    </location>
</feature>
<organism evidence="2 3">
    <name type="scientific">Saccharomycopsis crataegensis</name>
    <dbReference type="NCBI Taxonomy" id="43959"/>
    <lineage>
        <taxon>Eukaryota</taxon>
        <taxon>Fungi</taxon>
        <taxon>Dikarya</taxon>
        <taxon>Ascomycota</taxon>
        <taxon>Saccharomycotina</taxon>
        <taxon>Saccharomycetes</taxon>
        <taxon>Saccharomycopsidaceae</taxon>
        <taxon>Saccharomycopsis</taxon>
    </lineage>
</organism>
<feature type="region of interest" description="Disordered" evidence="1">
    <location>
        <begin position="62"/>
        <end position="114"/>
    </location>
</feature>
<comment type="caution">
    <text evidence="2">The sequence shown here is derived from an EMBL/GenBank/DDBJ whole genome shotgun (WGS) entry which is preliminary data.</text>
</comment>
<feature type="region of interest" description="Disordered" evidence="1">
    <location>
        <begin position="1"/>
        <end position="36"/>
    </location>
</feature>
<accession>A0AAV5QDB5</accession>
<feature type="compositionally biased region" description="Basic residues" evidence="1">
    <location>
        <begin position="251"/>
        <end position="272"/>
    </location>
</feature>
<name>A0AAV5QDB5_9ASCO</name>
<sequence length="272" mass="31587">MSTIFAKHSKENNSSSRVKKSSSTGNNNTHSSFASTNEYSTWNVDATLENFTKYGDLPPLLSPTLPSWTKNDRESSRELGNTSKSHSKSYSRTHSHGPSSLTINGGGGDNDDDFDIPKLMLSPTLPGIFEEPVEYRRDEGPHHWIVKSNNKQLSFKLCLFMKPRLLRQIERNAKIKLAPAPVLNKKKILSGDKRKNAETFFSDSDDDQGNKESRVKEKEKGREREREREREKEKERERERERERKGERKGERKRKKRKVKKRSWIRQRKGEN</sequence>
<dbReference type="AlphaFoldDB" id="A0AAV5QDB5"/>
<feature type="compositionally biased region" description="Basic residues" evidence="1">
    <location>
        <begin position="85"/>
        <end position="95"/>
    </location>
</feature>
<reference evidence="2 3" key="1">
    <citation type="journal article" date="2023" name="Elife">
        <title>Identification of key yeast species and microbe-microbe interactions impacting larval growth of Drosophila in the wild.</title>
        <authorList>
            <person name="Mure A."/>
            <person name="Sugiura Y."/>
            <person name="Maeda R."/>
            <person name="Honda K."/>
            <person name="Sakurai N."/>
            <person name="Takahashi Y."/>
            <person name="Watada M."/>
            <person name="Katoh T."/>
            <person name="Gotoh A."/>
            <person name="Gotoh Y."/>
            <person name="Taniguchi I."/>
            <person name="Nakamura K."/>
            <person name="Hayashi T."/>
            <person name="Katayama T."/>
            <person name="Uemura T."/>
            <person name="Hattori Y."/>
        </authorList>
    </citation>
    <scope>NUCLEOTIDE SEQUENCE [LARGE SCALE GENOMIC DNA]</scope>
    <source>
        <strain evidence="2 3">SC-9</strain>
    </source>
</reference>
<feature type="region of interest" description="Disordered" evidence="1">
    <location>
        <begin position="198"/>
        <end position="272"/>
    </location>
</feature>
<gene>
    <name evidence="2" type="ORF">DASC09_000140</name>
</gene>
<proteinExistence type="predicted"/>
<evidence type="ECO:0000256" key="1">
    <source>
        <dbReference type="SAM" id="MobiDB-lite"/>
    </source>
</evidence>
<keyword evidence="3" id="KW-1185">Reference proteome</keyword>
<dbReference type="RefSeq" id="XP_064849689.1">
    <property type="nucleotide sequence ID" value="XM_064993617.1"/>
</dbReference>
<feature type="compositionally biased region" description="Basic and acidic residues" evidence="1">
    <location>
        <begin position="208"/>
        <end position="250"/>
    </location>
</feature>
<dbReference type="GeneID" id="90070668"/>
<protein>
    <submittedName>
        <fullName evidence="2">Uncharacterized protein</fullName>
    </submittedName>
</protein>
<dbReference type="EMBL" id="BTFZ01000001">
    <property type="protein sequence ID" value="GMM32689.1"/>
    <property type="molecule type" value="Genomic_DNA"/>
</dbReference>
<dbReference type="Proteomes" id="UP001360560">
    <property type="component" value="Unassembled WGS sequence"/>
</dbReference>
<evidence type="ECO:0000313" key="2">
    <source>
        <dbReference type="EMBL" id="GMM32689.1"/>
    </source>
</evidence>